<dbReference type="Proteomes" id="UP001286313">
    <property type="component" value="Unassembled WGS sequence"/>
</dbReference>
<comment type="caution">
    <text evidence="3">The sequence shown here is derived from an EMBL/GenBank/DDBJ whole genome shotgun (WGS) entry which is preliminary data.</text>
</comment>
<dbReference type="EMBL" id="JAWQEG010003274">
    <property type="protein sequence ID" value="KAK3867109.1"/>
    <property type="molecule type" value="Genomic_DNA"/>
</dbReference>
<organism evidence="3 4">
    <name type="scientific">Petrolisthes cinctipes</name>
    <name type="common">Flat porcelain crab</name>
    <dbReference type="NCBI Taxonomy" id="88211"/>
    <lineage>
        <taxon>Eukaryota</taxon>
        <taxon>Metazoa</taxon>
        <taxon>Ecdysozoa</taxon>
        <taxon>Arthropoda</taxon>
        <taxon>Crustacea</taxon>
        <taxon>Multicrustacea</taxon>
        <taxon>Malacostraca</taxon>
        <taxon>Eumalacostraca</taxon>
        <taxon>Eucarida</taxon>
        <taxon>Decapoda</taxon>
        <taxon>Pleocyemata</taxon>
        <taxon>Anomura</taxon>
        <taxon>Galatheoidea</taxon>
        <taxon>Porcellanidae</taxon>
        <taxon>Petrolisthes</taxon>
    </lineage>
</organism>
<feature type="region of interest" description="Disordered" evidence="1">
    <location>
        <begin position="25"/>
        <end position="59"/>
    </location>
</feature>
<evidence type="ECO:0000313" key="3">
    <source>
        <dbReference type="EMBL" id="KAK3867109.1"/>
    </source>
</evidence>
<feature type="compositionally biased region" description="Basic and acidic residues" evidence="1">
    <location>
        <begin position="40"/>
        <end position="58"/>
    </location>
</feature>
<evidence type="ECO:0000313" key="4">
    <source>
        <dbReference type="Proteomes" id="UP001286313"/>
    </source>
</evidence>
<evidence type="ECO:0000256" key="2">
    <source>
        <dbReference type="SAM" id="Phobius"/>
    </source>
</evidence>
<proteinExistence type="predicted"/>
<dbReference type="AlphaFoldDB" id="A0AAE1F588"/>
<keyword evidence="4" id="KW-1185">Reference proteome</keyword>
<keyword evidence="2" id="KW-1133">Transmembrane helix</keyword>
<gene>
    <name evidence="3" type="ORF">Pcinc_027393</name>
</gene>
<keyword evidence="2" id="KW-0812">Transmembrane</keyword>
<reference evidence="3" key="1">
    <citation type="submission" date="2023-10" db="EMBL/GenBank/DDBJ databases">
        <title>Genome assemblies of two species of porcelain crab, Petrolisthes cinctipes and Petrolisthes manimaculis (Anomura: Porcellanidae).</title>
        <authorList>
            <person name="Angst P."/>
        </authorList>
    </citation>
    <scope>NUCLEOTIDE SEQUENCE</scope>
    <source>
        <strain evidence="3">PB745_01</strain>
        <tissue evidence="3">Gill</tissue>
    </source>
</reference>
<accession>A0AAE1F588</accession>
<keyword evidence="2" id="KW-0472">Membrane</keyword>
<evidence type="ECO:0000256" key="1">
    <source>
        <dbReference type="SAM" id="MobiDB-lite"/>
    </source>
</evidence>
<protein>
    <submittedName>
        <fullName evidence="3">Uncharacterized protein</fullName>
    </submittedName>
</protein>
<sequence>MGVVRGERSYRALCKVGRGNESVEETVEESRAVGEQVNRTPREEDKSTHLAHTHEEPPSSKILSSLQGLLPFFGSSTVHLMFPLVLVFTLYLGLVLWVSSTLHRADHHLYSTISELNAKTDQISEGIAALAQIYIDNYPYTYRGRQDILSGPLEAIARQAKHSPTTPE</sequence>
<name>A0AAE1F588_PETCI</name>
<feature type="transmembrane region" description="Helical" evidence="2">
    <location>
        <begin position="80"/>
        <end position="98"/>
    </location>
</feature>